<dbReference type="PANTHER" id="PTHR48081">
    <property type="entry name" value="AB HYDROLASE SUPERFAMILY PROTEIN C4A8.06C"/>
    <property type="match status" value="1"/>
</dbReference>
<dbReference type="Gene3D" id="3.40.50.1820">
    <property type="entry name" value="alpha/beta hydrolase"/>
    <property type="match status" value="1"/>
</dbReference>
<sequence>MGSWQAYLGSWMVWWRFKASLQSSKALRQRIENDRQTKSTRPPAHLEAQFIIEERHLGGCTLYDVAPKSEMPNQARILYLHGGCLLFEADAVHWQLVGMLAERLQAVVTMAIFPLAPEHTLMEIFDAVRPVYEDFALPSQEKTPFFVVGDSTGASLGLSLTQEALKTGRPAASRLAFMSPCVEFTFLNPEVREAAKTDPWLDIPGFEEAVRYLCPDVSPDDPRVSPLYGDVSRLPPTLIFAGSTEMLTLDVRKFVAKVVEQGREIEYVEGEGLMHVWPLIQFIPEAREAVDKMVRWLELGKGA</sequence>
<evidence type="ECO:0000256" key="1">
    <source>
        <dbReference type="ARBA" id="ARBA00022801"/>
    </source>
</evidence>
<gene>
    <name evidence="3" type="ORF">TGAMA5MH_01881</name>
</gene>
<evidence type="ECO:0000313" key="4">
    <source>
        <dbReference type="Proteomes" id="UP000236546"/>
    </source>
</evidence>
<dbReference type="GO" id="GO:0016787">
    <property type="term" value="F:hydrolase activity"/>
    <property type="evidence" value="ECO:0007669"/>
    <property type="project" value="UniProtKB-KW"/>
</dbReference>
<accession>A0A2K0TN18</accession>
<evidence type="ECO:0000259" key="2">
    <source>
        <dbReference type="Pfam" id="PF07859"/>
    </source>
</evidence>
<proteinExistence type="predicted"/>
<dbReference type="AlphaFoldDB" id="A0A2K0TN18"/>
<dbReference type="OrthoDB" id="2152029at2759"/>
<name>A0A2K0TN18_9HYPO</name>
<keyword evidence="1" id="KW-0378">Hydrolase</keyword>
<dbReference type="InterPro" id="IPR013094">
    <property type="entry name" value="AB_hydrolase_3"/>
</dbReference>
<comment type="caution">
    <text evidence="3">The sequence shown here is derived from an EMBL/GenBank/DDBJ whole genome shotgun (WGS) entry which is preliminary data.</text>
</comment>
<dbReference type="InterPro" id="IPR050300">
    <property type="entry name" value="GDXG_lipolytic_enzyme"/>
</dbReference>
<dbReference type="PANTHER" id="PTHR48081:SF8">
    <property type="entry name" value="ALPHA_BETA HYDROLASE FOLD-3 DOMAIN-CONTAINING PROTEIN-RELATED"/>
    <property type="match status" value="1"/>
</dbReference>
<evidence type="ECO:0000313" key="3">
    <source>
        <dbReference type="EMBL" id="PNP46928.1"/>
    </source>
</evidence>
<feature type="domain" description="Alpha/beta hydrolase fold-3" evidence="2">
    <location>
        <begin position="77"/>
        <end position="277"/>
    </location>
</feature>
<dbReference type="Pfam" id="PF07859">
    <property type="entry name" value="Abhydrolase_3"/>
    <property type="match status" value="1"/>
</dbReference>
<dbReference type="EMBL" id="MTYH01000014">
    <property type="protein sequence ID" value="PNP46928.1"/>
    <property type="molecule type" value="Genomic_DNA"/>
</dbReference>
<reference evidence="3 4" key="1">
    <citation type="submission" date="2017-02" db="EMBL/GenBank/DDBJ databases">
        <title>Genomes of Trichoderma spp. with biocontrol activity.</title>
        <authorList>
            <person name="Gardiner D."/>
            <person name="Kazan K."/>
            <person name="Vos C."/>
            <person name="Harvey P."/>
        </authorList>
    </citation>
    <scope>NUCLEOTIDE SEQUENCE [LARGE SCALE GENOMIC DNA]</scope>
    <source>
        <strain evidence="3 4">A5MH</strain>
    </source>
</reference>
<dbReference type="InterPro" id="IPR029058">
    <property type="entry name" value="AB_hydrolase_fold"/>
</dbReference>
<organism evidence="3 4">
    <name type="scientific">Trichoderma gamsii</name>
    <dbReference type="NCBI Taxonomy" id="398673"/>
    <lineage>
        <taxon>Eukaryota</taxon>
        <taxon>Fungi</taxon>
        <taxon>Dikarya</taxon>
        <taxon>Ascomycota</taxon>
        <taxon>Pezizomycotina</taxon>
        <taxon>Sordariomycetes</taxon>
        <taxon>Hypocreomycetidae</taxon>
        <taxon>Hypocreales</taxon>
        <taxon>Hypocreaceae</taxon>
        <taxon>Trichoderma</taxon>
    </lineage>
</organism>
<dbReference type="Proteomes" id="UP000236546">
    <property type="component" value="Unassembled WGS sequence"/>
</dbReference>
<protein>
    <recommendedName>
        <fullName evidence="2">Alpha/beta hydrolase fold-3 domain-containing protein</fullName>
    </recommendedName>
</protein>
<dbReference type="SUPFAM" id="SSF53474">
    <property type="entry name" value="alpha/beta-Hydrolases"/>
    <property type="match status" value="1"/>
</dbReference>